<gene>
    <name evidence="1" type="ORF">LCGC14_1851970</name>
</gene>
<accession>A0A0F9IPL4</accession>
<comment type="caution">
    <text evidence="1">The sequence shown here is derived from an EMBL/GenBank/DDBJ whole genome shotgun (WGS) entry which is preliminary data.</text>
</comment>
<organism evidence="1">
    <name type="scientific">marine sediment metagenome</name>
    <dbReference type="NCBI Taxonomy" id="412755"/>
    <lineage>
        <taxon>unclassified sequences</taxon>
        <taxon>metagenomes</taxon>
        <taxon>ecological metagenomes</taxon>
    </lineage>
</organism>
<evidence type="ECO:0008006" key="2">
    <source>
        <dbReference type="Google" id="ProtNLM"/>
    </source>
</evidence>
<sequence>MTTIADIFLPENRRKLIETLVPIENKDRQIVPFILNPIQVHMQEDSTWRDVFVKPAQVGGTSLIMCDFLLDCLTIAGTTAVIISYDEFITGRLLRKAQSFYENLKLLVPSLPIEGHSSTKEKTYIFEDSMGVNRGTSSFYIASAKSFAMPRGEPIHDLLLDELGFWPPDSAEQAFAAALNRVPLKPGTKVRVLSTPNGEDNDFYELYMAAKEGKATGRSVFKHHFYPWFLLPEYSMPVDSEFTLPGDNVPTLLDLTPDEIKLMMMFS</sequence>
<feature type="non-terminal residue" evidence="1">
    <location>
        <position position="267"/>
    </location>
</feature>
<reference evidence="1" key="1">
    <citation type="journal article" date="2015" name="Nature">
        <title>Complex archaea that bridge the gap between prokaryotes and eukaryotes.</title>
        <authorList>
            <person name="Spang A."/>
            <person name="Saw J.H."/>
            <person name="Jorgensen S.L."/>
            <person name="Zaremba-Niedzwiedzka K."/>
            <person name="Martijn J."/>
            <person name="Lind A.E."/>
            <person name="van Eijk R."/>
            <person name="Schleper C."/>
            <person name="Guy L."/>
            <person name="Ettema T.J."/>
        </authorList>
    </citation>
    <scope>NUCLEOTIDE SEQUENCE</scope>
</reference>
<dbReference type="Gene3D" id="3.40.50.300">
    <property type="entry name" value="P-loop containing nucleotide triphosphate hydrolases"/>
    <property type="match status" value="1"/>
</dbReference>
<dbReference type="AlphaFoldDB" id="A0A0F9IPL4"/>
<evidence type="ECO:0000313" key="1">
    <source>
        <dbReference type="EMBL" id="KKL95695.1"/>
    </source>
</evidence>
<name>A0A0F9IPL4_9ZZZZ</name>
<protein>
    <recommendedName>
        <fullName evidence="2">Terminase large subunit gp17-like C-terminal domain-containing protein</fullName>
    </recommendedName>
</protein>
<proteinExistence type="predicted"/>
<dbReference type="EMBL" id="LAZR01018614">
    <property type="protein sequence ID" value="KKL95695.1"/>
    <property type="molecule type" value="Genomic_DNA"/>
</dbReference>
<dbReference type="InterPro" id="IPR027417">
    <property type="entry name" value="P-loop_NTPase"/>
</dbReference>